<organism evidence="2 3">
    <name type="scientific">Paramecium sonneborni</name>
    <dbReference type="NCBI Taxonomy" id="65129"/>
    <lineage>
        <taxon>Eukaryota</taxon>
        <taxon>Sar</taxon>
        <taxon>Alveolata</taxon>
        <taxon>Ciliophora</taxon>
        <taxon>Intramacronucleata</taxon>
        <taxon>Oligohymenophorea</taxon>
        <taxon>Peniculida</taxon>
        <taxon>Parameciidae</taxon>
        <taxon>Paramecium</taxon>
    </lineage>
</organism>
<accession>A0A8S1LZ63</accession>
<protein>
    <recommendedName>
        <fullName evidence="4">GAF domain-containing protein</fullName>
    </recommendedName>
</protein>
<dbReference type="AlphaFoldDB" id="A0A8S1LZ63"/>
<keyword evidence="3" id="KW-1185">Reference proteome</keyword>
<dbReference type="OrthoDB" id="292444at2759"/>
<reference evidence="2" key="1">
    <citation type="submission" date="2021-01" db="EMBL/GenBank/DDBJ databases">
        <authorList>
            <consortium name="Genoscope - CEA"/>
            <person name="William W."/>
        </authorList>
    </citation>
    <scope>NUCLEOTIDE SEQUENCE</scope>
</reference>
<evidence type="ECO:0000256" key="1">
    <source>
        <dbReference type="SAM" id="Coils"/>
    </source>
</evidence>
<evidence type="ECO:0008006" key="4">
    <source>
        <dbReference type="Google" id="ProtNLM"/>
    </source>
</evidence>
<comment type="caution">
    <text evidence="2">The sequence shown here is derived from an EMBL/GenBank/DDBJ whole genome shotgun (WGS) entry which is preliminary data.</text>
</comment>
<evidence type="ECO:0000313" key="3">
    <source>
        <dbReference type="Proteomes" id="UP000692954"/>
    </source>
</evidence>
<name>A0A8S1LZ63_9CILI</name>
<feature type="coiled-coil region" evidence="1">
    <location>
        <begin position="169"/>
        <end position="220"/>
    </location>
</feature>
<evidence type="ECO:0000313" key="2">
    <source>
        <dbReference type="EMBL" id="CAD8071345.1"/>
    </source>
</evidence>
<proteinExistence type="predicted"/>
<dbReference type="Proteomes" id="UP000692954">
    <property type="component" value="Unassembled WGS sequence"/>
</dbReference>
<sequence length="657" mass="77494">MHRKLTNLLSKSNEKQIILTPKSHSNADITSINFFQKQLLNIIEYKNKDVDFQRIIETLSLMSKELDKASQREIELGLKERQLQKIQQLYNQLEVSYEVLKKKSDDLEIQNKNLKIKIEELIHQNQQNYHQYQVQTKLSGDLNQKVTNLEQRLEIILECDYPTENAIIRKTLIDLVKECEKQKRDLQIKNQEILKLQDQNKNCQQRINKLNQKLEIMKKNCTVRELENYSSEKLETNTLDDQQQDPTQILIRYQPFDNLDYRVNALKIEFSDIIKDLEEQGTSIFTQKMLQSSQKQIREQIQLITSQYLSYKDFSGKLNMMLKQLILLFKIDSLQQKLQFIAQNFKHIFQCQNARFWVLDAQIGILYTNNNQRAIINKGSFSELIRLLKPIHKREYNLLYNTNENVSIYTNQCLLYPIFDQNKRVIGVLEMSNSVCDFFSFDEEYFGVILAKFCELVIQDYIQNSLYQITLKFDSMIQLAFNELLQCKSRFDLFKTIRNQMEIILTVQTIAFYFIENNQFLTYKTIDHSWDGIKHSKIYSRGSAINQPIIVTQKGIAKLVFDRKKELIVMNTRKCIEFDDTIDIDSILPVLIHPIICDDQVIAVFEVPMKTRNLFKQEKDKIMIGNSEIIGPDISFEVLIGRIDSIIKKAISIMKLK</sequence>
<gene>
    <name evidence="2" type="ORF">PSON_ATCC_30995.1.T0280013</name>
</gene>
<keyword evidence="1" id="KW-0175">Coiled coil</keyword>
<dbReference type="EMBL" id="CAJJDN010000028">
    <property type="protein sequence ID" value="CAD8071345.1"/>
    <property type="molecule type" value="Genomic_DNA"/>
</dbReference>
<feature type="coiled-coil region" evidence="1">
    <location>
        <begin position="83"/>
        <end position="124"/>
    </location>
</feature>